<keyword evidence="1" id="KW-0548">Nucleotidyltransferase</keyword>
<keyword evidence="2" id="KW-1185">Reference proteome</keyword>
<sequence length="100" mass="11744">MKKRTRVVPVNSATLRMLNALIPWQHNYKYLGITLDKHLHFRDHTGGVRQLAKFYMSCLGGMIGRKSRMSLRNKPTIYTTCIRPMMTYTCSVFATRHRLR</sequence>
<keyword evidence="1" id="KW-0808">Transferase</keyword>
<dbReference type="AlphaFoldDB" id="A0A4C1XGJ2"/>
<dbReference type="OrthoDB" id="10050074at2759"/>
<reference evidence="1 2" key="1">
    <citation type="journal article" date="2019" name="Commun. Biol.">
        <title>The bagworm genome reveals a unique fibroin gene that provides high tensile strength.</title>
        <authorList>
            <person name="Kono N."/>
            <person name="Nakamura H."/>
            <person name="Ohtoshi R."/>
            <person name="Tomita M."/>
            <person name="Numata K."/>
            <person name="Arakawa K."/>
        </authorList>
    </citation>
    <scope>NUCLEOTIDE SEQUENCE [LARGE SCALE GENOMIC DNA]</scope>
</reference>
<evidence type="ECO:0000313" key="1">
    <source>
        <dbReference type="EMBL" id="GBP61419.1"/>
    </source>
</evidence>
<protein>
    <submittedName>
        <fullName evidence="1">RNA-directed DNA polymerase from mobile element jockey</fullName>
    </submittedName>
</protein>
<gene>
    <name evidence="1" type="ORF">EVAR_37951_1</name>
</gene>
<comment type="caution">
    <text evidence="1">The sequence shown here is derived from an EMBL/GenBank/DDBJ whole genome shotgun (WGS) entry which is preliminary data.</text>
</comment>
<organism evidence="1 2">
    <name type="scientific">Eumeta variegata</name>
    <name type="common">Bagworm moth</name>
    <name type="synonym">Eumeta japonica</name>
    <dbReference type="NCBI Taxonomy" id="151549"/>
    <lineage>
        <taxon>Eukaryota</taxon>
        <taxon>Metazoa</taxon>
        <taxon>Ecdysozoa</taxon>
        <taxon>Arthropoda</taxon>
        <taxon>Hexapoda</taxon>
        <taxon>Insecta</taxon>
        <taxon>Pterygota</taxon>
        <taxon>Neoptera</taxon>
        <taxon>Endopterygota</taxon>
        <taxon>Lepidoptera</taxon>
        <taxon>Glossata</taxon>
        <taxon>Ditrysia</taxon>
        <taxon>Tineoidea</taxon>
        <taxon>Psychidae</taxon>
        <taxon>Oiketicinae</taxon>
        <taxon>Eumeta</taxon>
    </lineage>
</organism>
<accession>A0A4C1XGJ2</accession>
<evidence type="ECO:0000313" key="2">
    <source>
        <dbReference type="Proteomes" id="UP000299102"/>
    </source>
</evidence>
<keyword evidence="1" id="KW-0695">RNA-directed DNA polymerase</keyword>
<proteinExistence type="predicted"/>
<dbReference type="Proteomes" id="UP000299102">
    <property type="component" value="Unassembled WGS sequence"/>
</dbReference>
<dbReference type="GO" id="GO:0003964">
    <property type="term" value="F:RNA-directed DNA polymerase activity"/>
    <property type="evidence" value="ECO:0007669"/>
    <property type="project" value="UniProtKB-KW"/>
</dbReference>
<name>A0A4C1XGJ2_EUMVA</name>
<dbReference type="EMBL" id="BGZK01000813">
    <property type="protein sequence ID" value="GBP61419.1"/>
    <property type="molecule type" value="Genomic_DNA"/>
</dbReference>